<accession>A0A6M4AVU6</accession>
<gene>
    <name evidence="2" type="ORF">GV829_00460</name>
</gene>
<feature type="transmembrane region" description="Helical" evidence="1">
    <location>
        <begin position="39"/>
        <end position="62"/>
    </location>
</feature>
<name>A0A6M4AVU6_9SPHN</name>
<dbReference type="GO" id="GO:0016020">
    <property type="term" value="C:membrane"/>
    <property type="evidence" value="ECO:0007669"/>
    <property type="project" value="InterPro"/>
</dbReference>
<keyword evidence="1" id="KW-1133">Transmembrane helix</keyword>
<keyword evidence="1" id="KW-0812">Transmembrane</keyword>
<evidence type="ECO:0000313" key="3">
    <source>
        <dbReference type="Proteomes" id="UP000503018"/>
    </source>
</evidence>
<feature type="transmembrane region" description="Helical" evidence="1">
    <location>
        <begin position="74"/>
        <end position="92"/>
    </location>
</feature>
<keyword evidence="1" id="KW-0472">Membrane</keyword>
<reference evidence="2 3" key="1">
    <citation type="submission" date="2020-01" db="EMBL/GenBank/DDBJ databases">
        <title>Sphingomonas sp. strain CSW-10.</title>
        <authorList>
            <person name="Chen W.-M."/>
        </authorList>
    </citation>
    <scope>NUCLEOTIDE SEQUENCE [LARGE SCALE GENOMIC DNA]</scope>
    <source>
        <strain evidence="2 3">CSW-10</strain>
    </source>
</reference>
<dbReference type="Proteomes" id="UP000503018">
    <property type="component" value="Chromosome"/>
</dbReference>
<proteinExistence type="predicted"/>
<evidence type="ECO:0000313" key="2">
    <source>
        <dbReference type="EMBL" id="QJQ31111.1"/>
    </source>
</evidence>
<dbReference type="AlphaFoldDB" id="A0A6M4AVU6"/>
<dbReference type="RefSeq" id="WP_169943323.1">
    <property type="nucleotide sequence ID" value="NZ_CP053015.1"/>
</dbReference>
<evidence type="ECO:0000256" key="1">
    <source>
        <dbReference type="SAM" id="Phobius"/>
    </source>
</evidence>
<sequence>MRSQTLVPLPFALHSPIRPDRRLGVGVTDRLEVLDRVGIWLSALCAAHCITTAILIAALASFGGVFLNPLIHEIGLILAILLGAVALSTGVLRHGYMMPFATGCFGLGVMAGALSLGHGDGELVATLAGLMILALGHDLNSRARN</sequence>
<organism evidence="2 3">
    <name type="scientific">Sphingomonas lacunae</name>
    <dbReference type="NCBI Taxonomy" id="2698828"/>
    <lineage>
        <taxon>Bacteria</taxon>
        <taxon>Pseudomonadati</taxon>
        <taxon>Pseudomonadota</taxon>
        <taxon>Alphaproteobacteria</taxon>
        <taxon>Sphingomonadales</taxon>
        <taxon>Sphingomonadaceae</taxon>
        <taxon>Sphingomonas</taxon>
    </lineage>
</organism>
<keyword evidence="3" id="KW-1185">Reference proteome</keyword>
<protein>
    <submittedName>
        <fullName evidence="2">MerC domain-containing protein</fullName>
    </submittedName>
</protein>
<dbReference type="InterPro" id="IPR004891">
    <property type="entry name" value="Mercury-R_MerC"/>
</dbReference>
<dbReference type="EMBL" id="CP053015">
    <property type="protein sequence ID" value="QJQ31111.1"/>
    <property type="molecule type" value="Genomic_DNA"/>
</dbReference>
<dbReference type="KEGG" id="slan:GV829_00460"/>
<dbReference type="GO" id="GO:0015097">
    <property type="term" value="F:mercury ion transmembrane transporter activity"/>
    <property type="evidence" value="ECO:0007669"/>
    <property type="project" value="InterPro"/>
</dbReference>
<dbReference type="Pfam" id="PF03203">
    <property type="entry name" value="MerC"/>
    <property type="match status" value="1"/>
</dbReference>